<dbReference type="SUPFAM" id="SSF50998">
    <property type="entry name" value="Quinoprotein alcohol dehydrogenase-like"/>
    <property type="match status" value="1"/>
</dbReference>
<keyword evidence="2" id="KW-0732">Signal</keyword>
<dbReference type="Gene3D" id="2.130.10.10">
    <property type="entry name" value="YVTN repeat-like/Quinoprotein amine dehydrogenase"/>
    <property type="match status" value="1"/>
</dbReference>
<sequence length="516" mass="54509">MASVLAAVLLAAGCAASEATVVDEEARGPFTMAEVAAVEEFLADSQRAPATELVSIESGVLAFEAVWSMMKRKNTWSMAVVAAVVLLVPGGLVLISGSVAGQKGTRLSDGYEVVHEVAGHQPEQLTVPTTVSEAAWVWEGPEHSELVEILPVSTGAVLHINDGAVGIDPRTGEELWSYRILGSEAEAAVSPDGSLVAVSAGGSLVLLDSGTGEKLHVIEHGETAAGHLSLQGAGLVADEGLVVAGGGKPDGISASFKPWEGDSGWVNEDLRCTESSGSSEIKDGLLTPSGVAVVYQCGASPSQMVSLDLETGEEQWRLVSGDGFDDGYEHDEMIEEEGFAVVGDVAVLQNMARLRGSVAIDTRNGEVLSDSLPSESGNEVLRVLSDGYLAVRTEPVRDEEWKVRFEVRDFSGEVRRTVVTDLSRGTLYGLLPLEDSFLKLSWSESDQNSELAVFGWGDEGSEEVIDLPVSVEWEEMSSVWRIEEAVGPGAFQEVPGAVLLREYPNSGSAARVVGLN</sequence>
<dbReference type="AlphaFoldDB" id="A0A7Z0BK27"/>
<evidence type="ECO:0000313" key="5">
    <source>
        <dbReference type="Proteomes" id="UP000584931"/>
    </source>
</evidence>
<evidence type="ECO:0000313" key="4">
    <source>
        <dbReference type="EMBL" id="NYH51994.1"/>
    </source>
</evidence>
<dbReference type="Pfam" id="PF13360">
    <property type="entry name" value="PQQ_2"/>
    <property type="match status" value="1"/>
</dbReference>
<name>A0A7Z0BK27_9ACTN</name>
<feature type="chain" id="PRO_5038481655" description="Pyrrolo-quinoline quinone repeat domain-containing protein" evidence="2">
    <location>
        <begin position="20"/>
        <end position="516"/>
    </location>
</feature>
<evidence type="ECO:0000259" key="3">
    <source>
        <dbReference type="Pfam" id="PF13360"/>
    </source>
</evidence>
<feature type="domain" description="Pyrrolo-quinoline quinone repeat" evidence="3">
    <location>
        <begin position="148"/>
        <end position="366"/>
    </location>
</feature>
<keyword evidence="1" id="KW-1133">Transmembrane helix</keyword>
<dbReference type="InterPro" id="IPR015943">
    <property type="entry name" value="WD40/YVTN_repeat-like_dom_sf"/>
</dbReference>
<comment type="caution">
    <text evidence="4">The sequence shown here is derived from an EMBL/GenBank/DDBJ whole genome shotgun (WGS) entry which is preliminary data.</text>
</comment>
<dbReference type="Proteomes" id="UP000584931">
    <property type="component" value="Unassembled WGS sequence"/>
</dbReference>
<feature type="signal peptide" evidence="2">
    <location>
        <begin position="1"/>
        <end position="19"/>
    </location>
</feature>
<evidence type="ECO:0000256" key="1">
    <source>
        <dbReference type="SAM" id="Phobius"/>
    </source>
</evidence>
<keyword evidence="1" id="KW-0812">Transmembrane</keyword>
<proteinExistence type="predicted"/>
<dbReference type="InterPro" id="IPR002372">
    <property type="entry name" value="PQQ_rpt_dom"/>
</dbReference>
<dbReference type="PANTHER" id="PTHR34512">
    <property type="entry name" value="CELL SURFACE PROTEIN"/>
    <property type="match status" value="1"/>
</dbReference>
<keyword evidence="1" id="KW-0472">Membrane</keyword>
<gene>
    <name evidence="4" type="ORF">HNR06_001583</name>
</gene>
<dbReference type="PANTHER" id="PTHR34512:SF30">
    <property type="entry name" value="OUTER MEMBRANE PROTEIN ASSEMBLY FACTOR BAMB"/>
    <property type="match status" value="1"/>
</dbReference>
<organism evidence="4 5">
    <name type="scientific">Nocardiopsis sinuspersici</name>
    <dbReference type="NCBI Taxonomy" id="501010"/>
    <lineage>
        <taxon>Bacteria</taxon>
        <taxon>Bacillati</taxon>
        <taxon>Actinomycetota</taxon>
        <taxon>Actinomycetes</taxon>
        <taxon>Streptosporangiales</taxon>
        <taxon>Nocardiopsidaceae</taxon>
        <taxon>Nocardiopsis</taxon>
    </lineage>
</organism>
<dbReference type="EMBL" id="JACCHL010000001">
    <property type="protein sequence ID" value="NYH51994.1"/>
    <property type="molecule type" value="Genomic_DNA"/>
</dbReference>
<feature type="transmembrane region" description="Helical" evidence="1">
    <location>
        <begin position="76"/>
        <end position="97"/>
    </location>
</feature>
<reference evidence="4 5" key="1">
    <citation type="submission" date="2020-07" db="EMBL/GenBank/DDBJ databases">
        <title>Sequencing the genomes of 1000 actinobacteria strains.</title>
        <authorList>
            <person name="Klenk H.-P."/>
        </authorList>
    </citation>
    <scope>NUCLEOTIDE SEQUENCE [LARGE SCALE GENOMIC DNA]</scope>
    <source>
        <strain evidence="4 5">DSM 45278</strain>
    </source>
</reference>
<protein>
    <recommendedName>
        <fullName evidence="3">Pyrrolo-quinoline quinone repeat domain-containing protein</fullName>
    </recommendedName>
</protein>
<dbReference type="RefSeq" id="WP_179809634.1">
    <property type="nucleotide sequence ID" value="NZ_JACCHL010000001.1"/>
</dbReference>
<accession>A0A7Z0BK27</accession>
<evidence type="ECO:0000256" key="2">
    <source>
        <dbReference type="SAM" id="SignalP"/>
    </source>
</evidence>
<dbReference type="InterPro" id="IPR011047">
    <property type="entry name" value="Quinoprotein_ADH-like_sf"/>
</dbReference>